<feature type="transmembrane region" description="Helical" evidence="5">
    <location>
        <begin position="30"/>
        <end position="48"/>
    </location>
</feature>
<keyword evidence="2 5" id="KW-0812">Transmembrane</keyword>
<dbReference type="SUPFAM" id="SSF81324">
    <property type="entry name" value="Voltage-gated potassium channels"/>
    <property type="match status" value="1"/>
</dbReference>
<evidence type="ECO:0000313" key="6">
    <source>
        <dbReference type="EMBL" id="SVE23454.1"/>
    </source>
</evidence>
<evidence type="ECO:0008006" key="7">
    <source>
        <dbReference type="Google" id="ProtNLM"/>
    </source>
</evidence>
<evidence type="ECO:0000256" key="1">
    <source>
        <dbReference type="ARBA" id="ARBA00004141"/>
    </source>
</evidence>
<comment type="subcellular location">
    <subcellularLocation>
        <location evidence="1">Membrane</location>
        <topology evidence="1">Multi-pass membrane protein</topology>
    </subcellularLocation>
</comment>
<gene>
    <name evidence="6" type="ORF">METZ01_LOCUS476308</name>
</gene>
<evidence type="ECO:0000256" key="4">
    <source>
        <dbReference type="ARBA" id="ARBA00023136"/>
    </source>
</evidence>
<dbReference type="InterPro" id="IPR027359">
    <property type="entry name" value="Volt_channel_dom_sf"/>
</dbReference>
<dbReference type="GO" id="GO:0016020">
    <property type="term" value="C:membrane"/>
    <property type="evidence" value="ECO:0007669"/>
    <property type="project" value="UniProtKB-SubCell"/>
</dbReference>
<dbReference type="Gene3D" id="1.20.120.350">
    <property type="entry name" value="Voltage-gated potassium channels. Chain C"/>
    <property type="match status" value="1"/>
</dbReference>
<sequence>MNKDNNKLLKKKLHEIIFEADTKNGKLFDIILLAAIILSVISVILESVNEINKKYHEIILAFEWFITILFTIEYF</sequence>
<name>A0A383BU82_9ZZZZ</name>
<keyword evidence="4 5" id="KW-0472">Membrane</keyword>
<proteinExistence type="predicted"/>
<accession>A0A383BU82</accession>
<organism evidence="6">
    <name type="scientific">marine metagenome</name>
    <dbReference type="NCBI Taxonomy" id="408172"/>
    <lineage>
        <taxon>unclassified sequences</taxon>
        <taxon>metagenomes</taxon>
        <taxon>ecological metagenomes</taxon>
    </lineage>
</organism>
<evidence type="ECO:0000256" key="2">
    <source>
        <dbReference type="ARBA" id="ARBA00022692"/>
    </source>
</evidence>
<dbReference type="AlphaFoldDB" id="A0A383BU82"/>
<dbReference type="EMBL" id="UINC01203279">
    <property type="protein sequence ID" value="SVE23454.1"/>
    <property type="molecule type" value="Genomic_DNA"/>
</dbReference>
<protein>
    <recommendedName>
        <fullName evidence="7">Ion transport domain-containing protein</fullName>
    </recommendedName>
</protein>
<evidence type="ECO:0000256" key="3">
    <source>
        <dbReference type="ARBA" id="ARBA00022989"/>
    </source>
</evidence>
<evidence type="ECO:0000256" key="5">
    <source>
        <dbReference type="SAM" id="Phobius"/>
    </source>
</evidence>
<reference evidence="6" key="1">
    <citation type="submission" date="2018-05" db="EMBL/GenBank/DDBJ databases">
        <authorList>
            <person name="Lanie J.A."/>
            <person name="Ng W.-L."/>
            <person name="Kazmierczak K.M."/>
            <person name="Andrzejewski T.M."/>
            <person name="Davidsen T.M."/>
            <person name="Wayne K.J."/>
            <person name="Tettelin H."/>
            <person name="Glass J.I."/>
            <person name="Rusch D."/>
            <person name="Podicherti R."/>
            <person name="Tsui H.-C.T."/>
            <person name="Winkler M.E."/>
        </authorList>
    </citation>
    <scope>NUCLEOTIDE SEQUENCE</scope>
</reference>
<feature type="non-terminal residue" evidence="6">
    <location>
        <position position="75"/>
    </location>
</feature>
<keyword evidence="3 5" id="KW-1133">Transmembrane helix</keyword>